<feature type="transmembrane region" description="Helical" evidence="7">
    <location>
        <begin position="279"/>
        <end position="297"/>
    </location>
</feature>
<dbReference type="PROSITE" id="PS50928">
    <property type="entry name" value="ABC_TM1"/>
    <property type="match status" value="1"/>
</dbReference>
<dbReference type="PANTHER" id="PTHR30043:SF1">
    <property type="entry name" value="ABC TRANSPORT SYSTEM PERMEASE PROTEIN P69"/>
    <property type="match status" value="1"/>
</dbReference>
<dbReference type="NCBIfam" id="TIGR01097">
    <property type="entry name" value="PhnE"/>
    <property type="match status" value="1"/>
</dbReference>
<evidence type="ECO:0000256" key="2">
    <source>
        <dbReference type="ARBA" id="ARBA00022448"/>
    </source>
</evidence>
<protein>
    <submittedName>
        <fullName evidence="9">Phosphonate ABC transporter, permease protein PhnE</fullName>
    </submittedName>
</protein>
<feature type="transmembrane region" description="Helical" evidence="7">
    <location>
        <begin position="28"/>
        <end position="48"/>
    </location>
</feature>
<proteinExistence type="inferred from homology"/>
<dbReference type="EMBL" id="JBEWSZ010000002">
    <property type="protein sequence ID" value="MET2830203.1"/>
    <property type="molecule type" value="Genomic_DNA"/>
</dbReference>
<evidence type="ECO:0000256" key="1">
    <source>
        <dbReference type="ARBA" id="ARBA00004651"/>
    </source>
</evidence>
<comment type="subcellular location">
    <subcellularLocation>
        <location evidence="1 7">Cell membrane</location>
        <topology evidence="1 7">Multi-pass membrane protein</topology>
    </subcellularLocation>
</comment>
<name>A0ABV2DL88_9HYPH</name>
<dbReference type="InterPro" id="IPR000515">
    <property type="entry name" value="MetI-like"/>
</dbReference>
<feature type="transmembrane region" description="Helical" evidence="7">
    <location>
        <begin position="124"/>
        <end position="145"/>
    </location>
</feature>
<evidence type="ECO:0000313" key="10">
    <source>
        <dbReference type="Proteomes" id="UP001548832"/>
    </source>
</evidence>
<dbReference type="Proteomes" id="UP001548832">
    <property type="component" value="Unassembled WGS sequence"/>
</dbReference>
<dbReference type="InterPro" id="IPR005769">
    <property type="entry name" value="PhnE/PtxC"/>
</dbReference>
<keyword evidence="10" id="KW-1185">Reference proteome</keyword>
<organism evidence="9 10">
    <name type="scientific">Mesorhizobium shangrilense</name>
    <dbReference type="NCBI Taxonomy" id="460060"/>
    <lineage>
        <taxon>Bacteria</taxon>
        <taxon>Pseudomonadati</taxon>
        <taxon>Pseudomonadota</taxon>
        <taxon>Alphaproteobacteria</taxon>
        <taxon>Hyphomicrobiales</taxon>
        <taxon>Phyllobacteriaceae</taxon>
        <taxon>Mesorhizobium</taxon>
    </lineage>
</organism>
<dbReference type="InterPro" id="IPR035906">
    <property type="entry name" value="MetI-like_sf"/>
</dbReference>
<reference evidence="9 10" key="1">
    <citation type="submission" date="2024-06" db="EMBL/GenBank/DDBJ databases">
        <authorList>
            <person name="Kim D.-U."/>
        </authorList>
    </citation>
    <scope>NUCLEOTIDE SEQUENCE [LARGE SCALE GENOMIC DNA]</scope>
    <source>
        <strain evidence="9 10">KACC15460</strain>
    </source>
</reference>
<feature type="domain" description="ABC transmembrane type-1" evidence="8">
    <location>
        <begin position="118"/>
        <end position="301"/>
    </location>
</feature>
<feature type="transmembrane region" description="Helical" evidence="7">
    <location>
        <begin position="166"/>
        <end position="193"/>
    </location>
</feature>
<evidence type="ECO:0000256" key="6">
    <source>
        <dbReference type="ARBA" id="ARBA00023136"/>
    </source>
</evidence>
<evidence type="ECO:0000256" key="4">
    <source>
        <dbReference type="ARBA" id="ARBA00022692"/>
    </source>
</evidence>
<dbReference type="Pfam" id="PF00528">
    <property type="entry name" value="BPD_transp_1"/>
    <property type="match status" value="1"/>
</dbReference>
<keyword evidence="5 7" id="KW-1133">Transmembrane helix</keyword>
<sequence>MTLSVTVHSDATHQAADAWRRQTSLRRLYTAMGVGLLLVALCATMWFADEANAGHFFDRLPHIFDFLSWLIPKDWNDVWRAMFDIASPHDNGTQEYNFPLGRAYVWGGFYVPEYFELMLTTLNVALVSTFIGFVFAVPFSFIAARNLTPHPVLRHVVKRLMELLRAFPEIVIAGLFAAIVSIGPIAAIIAIGLHSIGALGKLFYEINENIDMRAEEGLTAVGANWFERVRFADLPQVLPNFMSYTLLRIEINVRASTIIGAVGGGGIGEELKLSISRGFGAKTLALVLLLFTTIFLIDQFSAWLRRKLAGEQAFMMGA</sequence>
<evidence type="ECO:0000256" key="5">
    <source>
        <dbReference type="ARBA" id="ARBA00022989"/>
    </source>
</evidence>
<keyword evidence="2 7" id="KW-0813">Transport</keyword>
<evidence type="ECO:0000256" key="3">
    <source>
        <dbReference type="ARBA" id="ARBA00022475"/>
    </source>
</evidence>
<evidence type="ECO:0000313" key="9">
    <source>
        <dbReference type="EMBL" id="MET2830203.1"/>
    </source>
</evidence>
<comment type="caution">
    <text evidence="9">The sequence shown here is derived from an EMBL/GenBank/DDBJ whole genome shotgun (WGS) entry which is preliminary data.</text>
</comment>
<evidence type="ECO:0000259" key="8">
    <source>
        <dbReference type="PROSITE" id="PS50928"/>
    </source>
</evidence>
<comment type="similarity">
    <text evidence="7">Belongs to the binding-protein-dependent transport system permease family.</text>
</comment>
<dbReference type="PANTHER" id="PTHR30043">
    <property type="entry name" value="PHOSPHONATES TRANSPORT SYSTEM PERMEASE PROTEIN"/>
    <property type="match status" value="1"/>
</dbReference>
<keyword evidence="6 7" id="KW-0472">Membrane</keyword>
<dbReference type="Gene3D" id="1.10.3720.10">
    <property type="entry name" value="MetI-like"/>
    <property type="match status" value="1"/>
</dbReference>
<gene>
    <name evidence="9" type="primary">phnE</name>
    <name evidence="9" type="ORF">ABVQ20_24795</name>
</gene>
<evidence type="ECO:0000256" key="7">
    <source>
        <dbReference type="RuleBase" id="RU363032"/>
    </source>
</evidence>
<keyword evidence="4 7" id="KW-0812">Transmembrane</keyword>
<keyword evidence="3" id="KW-1003">Cell membrane</keyword>
<dbReference type="SUPFAM" id="SSF161098">
    <property type="entry name" value="MetI-like"/>
    <property type="match status" value="1"/>
</dbReference>
<accession>A0ABV2DL88</accession>
<dbReference type="CDD" id="cd06261">
    <property type="entry name" value="TM_PBP2"/>
    <property type="match status" value="1"/>
</dbReference>
<dbReference type="RefSeq" id="WP_354462302.1">
    <property type="nucleotide sequence ID" value="NZ_JBEWSZ010000002.1"/>
</dbReference>